<keyword evidence="4 6" id="KW-0472">Membrane</keyword>
<proteinExistence type="predicted"/>
<dbReference type="SUPFAM" id="SSF74653">
    <property type="entry name" value="TolA/TonB C-terminal domain"/>
    <property type="match status" value="1"/>
</dbReference>
<evidence type="ECO:0000256" key="6">
    <source>
        <dbReference type="SAM" id="Phobius"/>
    </source>
</evidence>
<evidence type="ECO:0000256" key="5">
    <source>
        <dbReference type="SAM" id="MobiDB-lite"/>
    </source>
</evidence>
<sequence length="358" mass="40211">MDRQTYPRDKLFWPVIWAALIHVVLLSLLFVSFSSTPDLPPSRPIVKATLYQLESQNMATSQTSQKIAGEAEKTRTQDYAQEQLEQKKREQEQEAAARRKAEEERKVAAQKAEEQKKVAAQKAAEEKKAAEQKKLAEQKAAEQKKLELQKAEAARLKAAEEAKKKAEAEKKKAEEAKKKAEAERKKAEEEKKRAAEQARQKAEAEKKKREAEQAAKVAAEKARAAERKAQEDRTAAALAELLGDGEPQFQSSVADRQGEQQAARLDDLIIQLVSQNWSRPDAARNGMQVVLDVEFLADGTISRVAVARSSGNAAFDNSALAAVRNVARVREIQNLDRATYERFYRKRSMAFRPEDLSQ</sequence>
<organism evidence="7 8">
    <name type="scientific">Thiopseudomonas denitrificans</name>
    <dbReference type="NCBI Taxonomy" id="1501432"/>
    <lineage>
        <taxon>Bacteria</taxon>
        <taxon>Pseudomonadati</taxon>
        <taxon>Pseudomonadota</taxon>
        <taxon>Gammaproteobacteria</taxon>
        <taxon>Pseudomonadales</taxon>
        <taxon>Pseudomonadaceae</taxon>
        <taxon>Thiopseudomonas</taxon>
    </lineage>
</organism>
<dbReference type="GO" id="GO:0051301">
    <property type="term" value="P:cell division"/>
    <property type="evidence" value="ECO:0007669"/>
    <property type="project" value="UniProtKB-KW"/>
</dbReference>
<dbReference type="RefSeq" id="WP_101497656.1">
    <property type="nucleotide sequence ID" value="NZ_LNJZ01000009.1"/>
</dbReference>
<dbReference type="EMBL" id="SNYK01000003">
    <property type="protein sequence ID" value="TDQ39044.1"/>
    <property type="molecule type" value="Genomic_DNA"/>
</dbReference>
<feature type="transmembrane region" description="Helical" evidence="6">
    <location>
        <begin position="12"/>
        <end position="33"/>
    </location>
</feature>
<comment type="subcellular location">
    <subcellularLocation>
        <location evidence="1">Membrane</location>
        <topology evidence="1">Single-pass membrane protein</topology>
    </subcellularLocation>
</comment>
<dbReference type="Pfam" id="PF13103">
    <property type="entry name" value="TonB_2"/>
    <property type="match status" value="1"/>
</dbReference>
<gene>
    <name evidence="7" type="ORF">DFQ45_103214</name>
</gene>
<evidence type="ECO:0000256" key="1">
    <source>
        <dbReference type="ARBA" id="ARBA00004167"/>
    </source>
</evidence>
<dbReference type="NCBIfam" id="TIGR02794">
    <property type="entry name" value="tolA_full"/>
    <property type="match status" value="1"/>
</dbReference>
<evidence type="ECO:0000313" key="7">
    <source>
        <dbReference type="EMBL" id="TDQ39044.1"/>
    </source>
</evidence>
<dbReference type="GO" id="GO:0016020">
    <property type="term" value="C:membrane"/>
    <property type="evidence" value="ECO:0007669"/>
    <property type="project" value="UniProtKB-SubCell"/>
</dbReference>
<protein>
    <submittedName>
        <fullName evidence="7">Cell division and transport-associated protein TolA</fullName>
    </submittedName>
</protein>
<dbReference type="GO" id="GO:0019534">
    <property type="term" value="F:toxin transmembrane transporter activity"/>
    <property type="evidence" value="ECO:0007669"/>
    <property type="project" value="InterPro"/>
</dbReference>
<evidence type="ECO:0000256" key="2">
    <source>
        <dbReference type="ARBA" id="ARBA00022692"/>
    </source>
</evidence>
<dbReference type="GO" id="GO:0043213">
    <property type="term" value="P:bacteriocin transport"/>
    <property type="evidence" value="ECO:0007669"/>
    <property type="project" value="InterPro"/>
</dbReference>
<dbReference type="AlphaFoldDB" id="A0A4R6U7M0"/>
<keyword evidence="8" id="KW-1185">Reference proteome</keyword>
<feature type="region of interest" description="Disordered" evidence="5">
    <location>
        <begin position="58"/>
        <end position="231"/>
    </location>
</feature>
<comment type="caution">
    <text evidence="7">The sequence shown here is derived from an EMBL/GenBank/DDBJ whole genome shotgun (WGS) entry which is preliminary data.</text>
</comment>
<accession>A0A4R6U7M0</accession>
<feature type="compositionally biased region" description="Basic and acidic residues" evidence="5">
    <location>
        <begin position="84"/>
        <end position="231"/>
    </location>
</feature>
<reference evidence="7 8" key="1">
    <citation type="submission" date="2019-03" db="EMBL/GenBank/DDBJ databases">
        <title>Genomic Encyclopedia of Type Strains, Phase IV (KMG-IV): sequencing the most valuable type-strain genomes for metagenomic binning, comparative biology and taxonomic classification.</title>
        <authorList>
            <person name="Goeker M."/>
        </authorList>
    </citation>
    <scope>NUCLEOTIDE SEQUENCE [LARGE SCALE GENOMIC DNA]</scope>
    <source>
        <strain evidence="7 8">DSM 28679</strain>
    </source>
</reference>
<dbReference type="InterPro" id="IPR014161">
    <property type="entry name" value="Tol-Pal_TolA"/>
</dbReference>
<evidence type="ECO:0000313" key="8">
    <source>
        <dbReference type="Proteomes" id="UP000294575"/>
    </source>
</evidence>
<keyword evidence="7" id="KW-0132">Cell division</keyword>
<dbReference type="Gene3D" id="3.30.1150.10">
    <property type="match status" value="1"/>
</dbReference>
<evidence type="ECO:0000256" key="4">
    <source>
        <dbReference type="ARBA" id="ARBA00023136"/>
    </source>
</evidence>
<keyword evidence="7" id="KW-0131">Cell cycle</keyword>
<keyword evidence="3 6" id="KW-1133">Transmembrane helix</keyword>
<evidence type="ECO:0000256" key="3">
    <source>
        <dbReference type="ARBA" id="ARBA00022989"/>
    </source>
</evidence>
<dbReference type="NCBIfam" id="TIGR01352">
    <property type="entry name" value="tonB_Cterm"/>
    <property type="match status" value="1"/>
</dbReference>
<dbReference type="InterPro" id="IPR006260">
    <property type="entry name" value="TonB/TolA_C"/>
</dbReference>
<dbReference type="OrthoDB" id="9779830at2"/>
<keyword evidence="2 6" id="KW-0812">Transmembrane</keyword>
<name>A0A4R6U7M0_9GAMM</name>
<dbReference type="Proteomes" id="UP000294575">
    <property type="component" value="Unassembled WGS sequence"/>
</dbReference>